<evidence type="ECO:0000313" key="3">
    <source>
        <dbReference type="Proteomes" id="UP001286313"/>
    </source>
</evidence>
<feature type="compositionally biased region" description="Basic and acidic residues" evidence="1">
    <location>
        <begin position="250"/>
        <end position="285"/>
    </location>
</feature>
<accession>A0AAE1BVT6</accession>
<keyword evidence="3" id="KW-1185">Reference proteome</keyword>
<feature type="compositionally biased region" description="Basic and acidic residues" evidence="1">
    <location>
        <begin position="73"/>
        <end position="82"/>
    </location>
</feature>
<proteinExistence type="predicted"/>
<feature type="compositionally biased region" description="Acidic residues" evidence="1">
    <location>
        <begin position="230"/>
        <end position="239"/>
    </location>
</feature>
<feature type="region of interest" description="Disordered" evidence="1">
    <location>
        <begin position="32"/>
        <end position="120"/>
    </location>
</feature>
<feature type="compositionally biased region" description="Polar residues" evidence="1">
    <location>
        <begin position="99"/>
        <end position="108"/>
    </location>
</feature>
<feature type="compositionally biased region" description="Basic and acidic residues" evidence="1">
    <location>
        <begin position="296"/>
        <end position="307"/>
    </location>
</feature>
<feature type="compositionally biased region" description="Low complexity" evidence="1">
    <location>
        <begin position="308"/>
        <end position="340"/>
    </location>
</feature>
<reference evidence="2" key="1">
    <citation type="submission" date="2023-10" db="EMBL/GenBank/DDBJ databases">
        <title>Genome assemblies of two species of porcelain crab, Petrolisthes cinctipes and Petrolisthes manimaculis (Anomura: Porcellanidae).</title>
        <authorList>
            <person name="Angst P."/>
        </authorList>
    </citation>
    <scope>NUCLEOTIDE SEQUENCE</scope>
    <source>
        <strain evidence="2">PB745_01</strain>
        <tissue evidence="2">Gill</tissue>
    </source>
</reference>
<sequence>MILFKKFLLMNFSAPCRQSGLYAFLAAMGTPEEEERPVKLTRFKKMSSTPELDKEDDGEECEVDSYVSDSDEEMKCGEQGREESDEVNSDCPESEMVPQDNTSETTPVTDDGGSGGDDVQEDKDVKLILATSSSHAEETNVGLCDDEVDGGHLQQTYKLLSEMMETSLLLQDTSSECSKVNMSGDGDVDSVCSESGSGDGAKIVTDSECPADTEAGQRITTCHTIEEGAAEEGLKDEELEGKQVDSTVCVREEKSSREEQPESGARKELRPEGAGRELRDIREEPTAECLSSDDQDSLHLSDVEDTHSSFTSSTSTTSSSPTTTSTSTQATSSSTTTTTSPLDLSDLLRISEDVLAQSPGKTLDILQVNMSLVLY</sequence>
<feature type="region of interest" description="Disordered" evidence="1">
    <location>
        <begin position="230"/>
        <end position="344"/>
    </location>
</feature>
<dbReference type="Proteomes" id="UP001286313">
    <property type="component" value="Unassembled WGS sequence"/>
</dbReference>
<evidence type="ECO:0000256" key="1">
    <source>
        <dbReference type="SAM" id="MobiDB-lite"/>
    </source>
</evidence>
<organism evidence="2 3">
    <name type="scientific">Petrolisthes cinctipes</name>
    <name type="common">Flat porcelain crab</name>
    <dbReference type="NCBI Taxonomy" id="88211"/>
    <lineage>
        <taxon>Eukaryota</taxon>
        <taxon>Metazoa</taxon>
        <taxon>Ecdysozoa</taxon>
        <taxon>Arthropoda</taxon>
        <taxon>Crustacea</taxon>
        <taxon>Multicrustacea</taxon>
        <taxon>Malacostraca</taxon>
        <taxon>Eumalacostraca</taxon>
        <taxon>Eucarida</taxon>
        <taxon>Decapoda</taxon>
        <taxon>Pleocyemata</taxon>
        <taxon>Anomura</taxon>
        <taxon>Galatheoidea</taxon>
        <taxon>Porcellanidae</taxon>
        <taxon>Petrolisthes</taxon>
    </lineage>
</organism>
<protein>
    <submittedName>
        <fullName evidence="2">Uncharacterized protein</fullName>
    </submittedName>
</protein>
<name>A0AAE1BVT6_PETCI</name>
<gene>
    <name evidence="2" type="ORF">Pcinc_037404</name>
</gene>
<dbReference type="AlphaFoldDB" id="A0AAE1BVT6"/>
<comment type="caution">
    <text evidence="2">The sequence shown here is derived from an EMBL/GenBank/DDBJ whole genome shotgun (WGS) entry which is preliminary data.</text>
</comment>
<dbReference type="EMBL" id="JAWQEG010005941">
    <property type="protein sequence ID" value="KAK3856264.1"/>
    <property type="molecule type" value="Genomic_DNA"/>
</dbReference>
<feature type="compositionally biased region" description="Acidic residues" evidence="1">
    <location>
        <begin position="53"/>
        <end position="63"/>
    </location>
</feature>
<evidence type="ECO:0000313" key="2">
    <source>
        <dbReference type="EMBL" id="KAK3856264.1"/>
    </source>
</evidence>